<keyword evidence="1" id="KW-0479">Metal-binding</keyword>
<feature type="domain" description="C2H2-type" evidence="3">
    <location>
        <begin position="53"/>
        <end position="83"/>
    </location>
</feature>
<gene>
    <name evidence="4" type="ORF">PG996_013912</name>
</gene>
<name>A0ABR1TGT8_9PEZI</name>
<keyword evidence="5" id="KW-1185">Reference proteome</keyword>
<evidence type="ECO:0000256" key="2">
    <source>
        <dbReference type="SAM" id="MobiDB-lite"/>
    </source>
</evidence>
<evidence type="ECO:0000259" key="3">
    <source>
        <dbReference type="PROSITE" id="PS50157"/>
    </source>
</evidence>
<dbReference type="PROSITE" id="PS00028">
    <property type="entry name" value="ZINC_FINGER_C2H2_1"/>
    <property type="match status" value="1"/>
</dbReference>
<feature type="region of interest" description="Disordered" evidence="2">
    <location>
        <begin position="1"/>
        <end position="22"/>
    </location>
</feature>
<comment type="caution">
    <text evidence="4">The sequence shown here is derived from an EMBL/GenBank/DDBJ whole genome shotgun (WGS) entry which is preliminary data.</text>
</comment>
<keyword evidence="1" id="KW-0862">Zinc</keyword>
<dbReference type="Gene3D" id="3.30.160.60">
    <property type="entry name" value="Classic Zinc Finger"/>
    <property type="match status" value="1"/>
</dbReference>
<evidence type="ECO:0000313" key="4">
    <source>
        <dbReference type="EMBL" id="KAK8045848.1"/>
    </source>
</evidence>
<evidence type="ECO:0000256" key="1">
    <source>
        <dbReference type="PROSITE-ProRule" id="PRU00042"/>
    </source>
</evidence>
<feature type="compositionally biased region" description="Gly residues" evidence="2">
    <location>
        <begin position="9"/>
        <end position="22"/>
    </location>
</feature>
<dbReference type="EMBL" id="JAQQWM010000009">
    <property type="protein sequence ID" value="KAK8045848.1"/>
    <property type="molecule type" value="Genomic_DNA"/>
</dbReference>
<evidence type="ECO:0000313" key="5">
    <source>
        <dbReference type="Proteomes" id="UP001446871"/>
    </source>
</evidence>
<sequence length="188" mass="19881">MSQQNTSSGAGGSSAGGTNAGGTNAGGTNSAGISQLTCPTCQKVSKSAKALDYTCACPDCGKLFVKPDQMDFHRFKSHGKNASTHICYMPDCPRARFGFRNVHHLITHLFKFHQGAWLSDNEQAAADSEIKLVGESSSEEEENSGSDSDISMGDEGVDPPKVSDDGDKSGDVGIQQQAPCQHHKPPQH</sequence>
<organism evidence="4 5">
    <name type="scientific">Apiospora saccharicola</name>
    <dbReference type="NCBI Taxonomy" id="335842"/>
    <lineage>
        <taxon>Eukaryota</taxon>
        <taxon>Fungi</taxon>
        <taxon>Dikarya</taxon>
        <taxon>Ascomycota</taxon>
        <taxon>Pezizomycotina</taxon>
        <taxon>Sordariomycetes</taxon>
        <taxon>Xylariomycetidae</taxon>
        <taxon>Amphisphaeriales</taxon>
        <taxon>Apiosporaceae</taxon>
        <taxon>Apiospora</taxon>
    </lineage>
</organism>
<reference evidence="4 5" key="1">
    <citation type="submission" date="2023-01" db="EMBL/GenBank/DDBJ databases">
        <title>Analysis of 21 Apiospora genomes using comparative genomics revels a genus with tremendous synthesis potential of carbohydrate active enzymes and secondary metabolites.</title>
        <authorList>
            <person name="Sorensen T."/>
        </authorList>
    </citation>
    <scope>NUCLEOTIDE SEQUENCE [LARGE SCALE GENOMIC DNA]</scope>
    <source>
        <strain evidence="4 5">CBS 83171</strain>
    </source>
</reference>
<dbReference type="Proteomes" id="UP001446871">
    <property type="component" value="Unassembled WGS sequence"/>
</dbReference>
<proteinExistence type="predicted"/>
<feature type="region of interest" description="Disordered" evidence="2">
    <location>
        <begin position="132"/>
        <end position="188"/>
    </location>
</feature>
<keyword evidence="1" id="KW-0863">Zinc-finger</keyword>
<accession>A0ABR1TGT8</accession>
<dbReference type="InterPro" id="IPR013087">
    <property type="entry name" value="Znf_C2H2_type"/>
</dbReference>
<protein>
    <recommendedName>
        <fullName evidence="3">C2H2-type domain-containing protein</fullName>
    </recommendedName>
</protein>
<dbReference type="PROSITE" id="PS50157">
    <property type="entry name" value="ZINC_FINGER_C2H2_2"/>
    <property type="match status" value="1"/>
</dbReference>
<feature type="compositionally biased region" description="Basic and acidic residues" evidence="2">
    <location>
        <begin position="161"/>
        <end position="170"/>
    </location>
</feature>